<feature type="transmembrane region" description="Helical" evidence="17">
    <location>
        <begin position="413"/>
        <end position="437"/>
    </location>
</feature>
<dbReference type="PRINTS" id="PR01434">
    <property type="entry name" value="NADHDHGNASE5"/>
</dbReference>
<evidence type="ECO:0000256" key="8">
    <source>
        <dbReference type="ARBA" id="ARBA00022792"/>
    </source>
</evidence>
<feature type="domain" description="NADH dehydrogenase subunit 5 C-terminal" evidence="20">
    <location>
        <begin position="386"/>
        <end position="563"/>
    </location>
</feature>
<feature type="transmembrane region" description="Helical" evidence="17">
    <location>
        <begin position="6"/>
        <end position="26"/>
    </location>
</feature>
<keyword evidence="9" id="KW-1278">Translocase</keyword>
<evidence type="ECO:0000256" key="7">
    <source>
        <dbReference type="ARBA" id="ARBA00022692"/>
    </source>
</evidence>
<evidence type="ECO:0000313" key="22">
    <source>
        <dbReference type="EMBL" id="AYB71608.1"/>
    </source>
</evidence>
<protein>
    <recommendedName>
        <fullName evidence="4 17">NADH-ubiquinone oxidoreductase chain 5</fullName>
        <ecNumber evidence="3 17">7.1.1.2</ecNumber>
    </recommendedName>
</protein>
<evidence type="ECO:0000313" key="21">
    <source>
        <dbReference type="EMBL" id="AAT69313.1"/>
    </source>
</evidence>
<gene>
    <name evidence="21" type="primary">ND5</name>
    <name evidence="22" type="synonym">Nad5</name>
</gene>
<name>Q6DVI6_9CRUS</name>
<evidence type="ECO:0000256" key="2">
    <source>
        <dbReference type="ARBA" id="ARBA00004448"/>
    </source>
</evidence>
<feature type="transmembrane region" description="Helical" evidence="17">
    <location>
        <begin position="148"/>
        <end position="168"/>
    </location>
</feature>
<evidence type="ECO:0000256" key="9">
    <source>
        <dbReference type="ARBA" id="ARBA00022967"/>
    </source>
</evidence>
<evidence type="ECO:0000256" key="1">
    <source>
        <dbReference type="ARBA" id="ARBA00003257"/>
    </source>
</evidence>
<keyword evidence="12 17" id="KW-0520">NAD</keyword>
<dbReference type="Pfam" id="PF06455">
    <property type="entry name" value="NADH5_C"/>
    <property type="match status" value="1"/>
</dbReference>
<dbReference type="PANTHER" id="PTHR42829">
    <property type="entry name" value="NADH-UBIQUINONE OXIDOREDUCTASE CHAIN 5"/>
    <property type="match status" value="1"/>
</dbReference>
<dbReference type="InterPro" id="IPR010934">
    <property type="entry name" value="NADH_DH_su5_C"/>
</dbReference>
<keyword evidence="7 17" id="KW-0812">Transmembrane</keyword>
<dbReference type="EC" id="7.1.1.2" evidence="3 17"/>
<evidence type="ECO:0000256" key="14">
    <source>
        <dbReference type="ARBA" id="ARBA00023128"/>
    </source>
</evidence>
<feature type="transmembrane region" description="Helical" evidence="17">
    <location>
        <begin position="449"/>
        <end position="465"/>
    </location>
</feature>
<comment type="catalytic activity">
    <reaction evidence="16 17">
        <text>a ubiquinone + NADH + 5 H(+)(in) = a ubiquinol + NAD(+) + 4 H(+)(out)</text>
        <dbReference type="Rhea" id="RHEA:29091"/>
        <dbReference type="Rhea" id="RHEA-COMP:9565"/>
        <dbReference type="Rhea" id="RHEA-COMP:9566"/>
        <dbReference type="ChEBI" id="CHEBI:15378"/>
        <dbReference type="ChEBI" id="CHEBI:16389"/>
        <dbReference type="ChEBI" id="CHEBI:17976"/>
        <dbReference type="ChEBI" id="CHEBI:57540"/>
        <dbReference type="ChEBI" id="CHEBI:57945"/>
        <dbReference type="EC" id="7.1.1.2"/>
    </reaction>
</comment>
<dbReference type="InterPro" id="IPR003945">
    <property type="entry name" value="NU5C-like"/>
</dbReference>
<accession>Q6DVI6</accession>
<comment type="similarity">
    <text evidence="17">Belongs to the complex I subunit 5 family.</text>
</comment>
<evidence type="ECO:0000256" key="4">
    <source>
        <dbReference type="ARBA" id="ARBA00021096"/>
    </source>
</evidence>
<feature type="transmembrane region" description="Helical" evidence="17">
    <location>
        <begin position="83"/>
        <end position="102"/>
    </location>
</feature>
<keyword evidence="8" id="KW-0999">Mitochondrion inner membrane</keyword>
<evidence type="ECO:0000256" key="5">
    <source>
        <dbReference type="ARBA" id="ARBA00022448"/>
    </source>
</evidence>
<evidence type="ECO:0000256" key="16">
    <source>
        <dbReference type="ARBA" id="ARBA00049551"/>
    </source>
</evidence>
<dbReference type="RefSeq" id="YP_009515497.1">
    <property type="nucleotide sequence ID" value="NC_039402.1"/>
</dbReference>
<feature type="transmembrane region" description="Helical" evidence="17">
    <location>
        <begin position="208"/>
        <end position="226"/>
    </location>
</feature>
<dbReference type="InterPro" id="IPR001516">
    <property type="entry name" value="Proton_antipo_N"/>
</dbReference>
<evidence type="ECO:0000256" key="6">
    <source>
        <dbReference type="ARBA" id="ARBA00022660"/>
    </source>
</evidence>
<dbReference type="AlphaFoldDB" id="Q6DVI6"/>
<feature type="domain" description="NADH:quinone oxidoreductase/Mrp antiporter transmembrane" evidence="18">
    <location>
        <begin position="103"/>
        <end position="382"/>
    </location>
</feature>
<keyword evidence="14 17" id="KW-0496">Mitochondrion</keyword>
<evidence type="ECO:0000259" key="18">
    <source>
        <dbReference type="Pfam" id="PF00361"/>
    </source>
</evidence>
<dbReference type="Pfam" id="PF00361">
    <property type="entry name" value="Proton_antipo_M"/>
    <property type="match status" value="1"/>
</dbReference>
<proteinExistence type="inferred from homology"/>
<dbReference type="GO" id="GO:0005743">
    <property type="term" value="C:mitochondrial inner membrane"/>
    <property type="evidence" value="ECO:0007669"/>
    <property type="project" value="UniProtKB-SubCell"/>
</dbReference>
<sequence length="565" mass="64376">MVFNIFSFSLVILSFIMMYLSMLCIYSDYSLFIEWELMFLMSSSSCFSVIFDWMSLLFLGTVFLIAGSICKFSDYYMSGDKDFVRFMMILMMFVLSMVFLIISPNMMSILLGWDGLGLTSYALVIYYQNETSCNAGMLTVLSNRVGDVCILMSIGLMFFNGSWNFLFMEVKNIDYVMMMFIVLAGMTKSAQIPFSAWLPAAMAAPTPVSALVHSSTLVTAGVYLLIRFNNILLNSKALYFLLILSILTMFMSGWGANFETDMKKIIALSTLSQLGLMMMILCLGMSNLAFFHLITHAMFKSTLFMCGGVIIHMSNGSQDSRFMSTLITSSPVLSIVFSLTNMSLMGFPFLAGFYSKDLLLEFSFMNLNNFLLMLIVILGTGMTVAYSIRVLFLGLSNISNLKSVNDLSDNNNILLICMSLLFFMSIIMGFIFSWFYMWNSYSIILTNMSKYYILVICLIMGLFLFKKNWKENNKFDSLFFNGLSTMWFIPFYSTKHLNSTNLMFSDKLINLKDKGWFEYYGGQGGQKVFLSMSNKIQVAQLSEMIKNYLLSTIMIFIFILLMILK</sequence>
<dbReference type="GO" id="GO:0003954">
    <property type="term" value="F:NADH dehydrogenase activity"/>
    <property type="evidence" value="ECO:0007669"/>
    <property type="project" value="TreeGrafter"/>
</dbReference>
<keyword evidence="15 17" id="KW-0472">Membrane</keyword>
<evidence type="ECO:0000256" key="10">
    <source>
        <dbReference type="ARBA" id="ARBA00022982"/>
    </source>
</evidence>
<geneLocation type="mitochondrion" evidence="21"/>
<feature type="transmembrane region" description="Helical" evidence="17">
    <location>
        <begin position="175"/>
        <end position="196"/>
    </location>
</feature>
<dbReference type="EMBL" id="MH542432">
    <property type="protein sequence ID" value="AYB71608.1"/>
    <property type="molecule type" value="Genomic_DNA"/>
</dbReference>
<dbReference type="Pfam" id="PF00662">
    <property type="entry name" value="Proton_antipo_N"/>
    <property type="match status" value="1"/>
</dbReference>
<evidence type="ECO:0000256" key="13">
    <source>
        <dbReference type="ARBA" id="ARBA00023075"/>
    </source>
</evidence>
<dbReference type="EMBL" id="AY639937">
    <property type="protein sequence ID" value="AAT69313.1"/>
    <property type="molecule type" value="Genomic_DNA"/>
</dbReference>
<keyword evidence="11 17" id="KW-1133">Transmembrane helix</keyword>
<evidence type="ECO:0000256" key="15">
    <source>
        <dbReference type="ARBA" id="ARBA00023136"/>
    </source>
</evidence>
<evidence type="ECO:0000256" key="17">
    <source>
        <dbReference type="RuleBase" id="RU003404"/>
    </source>
</evidence>
<evidence type="ECO:0000256" key="3">
    <source>
        <dbReference type="ARBA" id="ARBA00012944"/>
    </source>
</evidence>
<dbReference type="PANTHER" id="PTHR42829:SF2">
    <property type="entry name" value="NADH-UBIQUINONE OXIDOREDUCTASE CHAIN 5"/>
    <property type="match status" value="1"/>
</dbReference>
<comment type="function">
    <text evidence="1">Core subunit of the mitochondrial membrane respiratory chain NADH dehydrogenase (Complex I) that is believed to belong to the minimal assembly required for catalysis. Complex I functions in the transfer of electrons from NADH to the respiratory chain. The immediate electron acceptor for the enzyme is believed to be ubiquinone.</text>
</comment>
<keyword evidence="5 17" id="KW-0813">Transport</keyword>
<feature type="transmembrane region" description="Helical" evidence="17">
    <location>
        <begin position="109"/>
        <end position="128"/>
    </location>
</feature>
<feature type="transmembrane region" description="Helical" evidence="17">
    <location>
        <begin position="276"/>
        <end position="295"/>
    </location>
</feature>
<dbReference type="GO" id="GO:0015990">
    <property type="term" value="P:electron transport coupled proton transport"/>
    <property type="evidence" value="ECO:0007669"/>
    <property type="project" value="TreeGrafter"/>
</dbReference>
<feature type="transmembrane region" description="Helical" evidence="17">
    <location>
        <begin position="238"/>
        <end position="256"/>
    </location>
</feature>
<comment type="function">
    <text evidence="17">Core subunit of the mitochondrial membrane respiratory chain NADH dehydrogenase (Complex I) which catalyzes electron transfer from NADH through the respiratory chain, using ubiquinone as an electron acceptor. Essential for the catalytic activity and assembly of complex I.</text>
</comment>
<reference evidence="21" key="1">
    <citation type="journal article" date="2005" name="Proc. R. Soc. B">
        <title>Mitochondrial genomes suggest that hexapods and crustaceans are mutually paraphyletic.</title>
        <authorList>
            <person name="Cook C.E."/>
            <person name="Yue Q."/>
            <person name="Akam M."/>
        </authorList>
    </citation>
    <scope>NUCLEOTIDE SEQUENCE</scope>
</reference>
<keyword evidence="10" id="KW-0249">Electron transport</keyword>
<comment type="subcellular location">
    <subcellularLocation>
        <location evidence="2">Mitochondrion inner membrane</location>
        <topology evidence="2">Multi-pass membrane protein</topology>
    </subcellularLocation>
</comment>
<evidence type="ECO:0000256" key="11">
    <source>
        <dbReference type="ARBA" id="ARBA00022989"/>
    </source>
</evidence>
<dbReference type="GO" id="GO:0042773">
    <property type="term" value="P:ATP synthesis coupled electron transport"/>
    <property type="evidence" value="ECO:0007669"/>
    <property type="project" value="InterPro"/>
</dbReference>
<evidence type="ECO:0000256" key="12">
    <source>
        <dbReference type="ARBA" id="ARBA00023027"/>
    </source>
</evidence>
<evidence type="ECO:0000259" key="19">
    <source>
        <dbReference type="Pfam" id="PF00662"/>
    </source>
</evidence>
<evidence type="ECO:0000259" key="20">
    <source>
        <dbReference type="Pfam" id="PF06455"/>
    </source>
</evidence>
<dbReference type="GeneID" id="38089277"/>
<feature type="transmembrane region" description="Helical" evidence="17">
    <location>
        <begin position="38"/>
        <end position="63"/>
    </location>
</feature>
<organism evidence="21">
    <name type="scientific">Parhyale hawaiensis</name>
    <dbReference type="NCBI Taxonomy" id="317513"/>
    <lineage>
        <taxon>Eukaryota</taxon>
        <taxon>Metazoa</taxon>
        <taxon>Ecdysozoa</taxon>
        <taxon>Arthropoda</taxon>
        <taxon>Crustacea</taxon>
        <taxon>Multicrustacea</taxon>
        <taxon>Malacostraca</taxon>
        <taxon>Eumalacostraca</taxon>
        <taxon>Peracarida</taxon>
        <taxon>Amphipoda</taxon>
        <taxon>Senticaudata</taxon>
        <taxon>Talitrida</taxon>
        <taxon>Hyaloidea</taxon>
        <taxon>Hyalidae</taxon>
        <taxon>Parhyale</taxon>
    </lineage>
</organism>
<feature type="transmembrane region" description="Helical" evidence="17">
    <location>
        <begin position="370"/>
        <end position="392"/>
    </location>
</feature>
<dbReference type="InterPro" id="IPR001750">
    <property type="entry name" value="ND/Mrp_TM"/>
</dbReference>
<dbReference type="CTD" id="4540"/>
<feature type="domain" description="NADH-Ubiquinone oxidoreductase (complex I) chain 5 N-terminal" evidence="19">
    <location>
        <begin position="45"/>
        <end position="87"/>
    </location>
</feature>
<reference evidence="22" key="2">
    <citation type="submission" date="2018-06" db="EMBL/GenBank/DDBJ databases">
        <title>Comparative mitochondrial genome analysis of talitrids Platorchestia sp. and Trinorchestia longiramus.</title>
        <authorList>
            <person name="Patra A.K."/>
            <person name="Kim M.-S."/>
            <person name="Yoo J.-Y."/>
            <person name="Yoon M.-G."/>
            <person name="Choi J.-H."/>
            <person name="Yang Y."/>
        </authorList>
    </citation>
    <scope>NUCLEOTIDE SEQUENCE</scope>
</reference>
<keyword evidence="13 17" id="KW-0830">Ubiquinone</keyword>
<keyword evidence="6" id="KW-0679">Respiratory chain</keyword>
<feature type="transmembrane region" description="Helical" evidence="17">
    <location>
        <begin position="548"/>
        <end position="564"/>
    </location>
</feature>
<dbReference type="GO" id="GO:0008137">
    <property type="term" value="F:NADH dehydrogenase (ubiquinone) activity"/>
    <property type="evidence" value="ECO:0007669"/>
    <property type="project" value="UniProtKB-EC"/>
</dbReference>
<feature type="transmembrane region" description="Helical" evidence="17">
    <location>
        <begin position="331"/>
        <end position="350"/>
    </location>
</feature>